<dbReference type="SMART" id="SM00387">
    <property type="entry name" value="HATPase_c"/>
    <property type="match status" value="1"/>
</dbReference>
<dbReference type="PANTHER" id="PTHR45453">
    <property type="entry name" value="PHOSPHATE REGULON SENSOR PROTEIN PHOR"/>
    <property type="match status" value="1"/>
</dbReference>
<keyword evidence="6" id="KW-0902">Two-component regulatory system</keyword>
<sequence length="336" mass="37820">MFKNARLKLTAWYLIIIMSVSLGLSVFLYKVQVREIERLEFAIRVRQERQFEQFMGNRPPPPFVPDPDVLEDARQRIIMLLAIVNGGILIVAGGLGYFLAGRTLRPIQDMLDEQNRFISDASHELKTPLTSLKSAFEVYLRNKKPTLSKAETLVEESLVETNKLQQLAESLLLLAQYKKMNGSSEFKGVEIESVISESVKRIKAKAIRSNIKIKERVNNFKVQGDRDRLVDLIIILLDNAIKYSKKGDSILVSTVASENNGQIKIKDKGVGISGEDLPHIFDRFYRADVSRSKTQIDGYGLGLAIAKEIATQHQGKIEVESEIDKGSIFTVTLPLT</sequence>
<keyword evidence="7" id="KW-0812">Transmembrane</keyword>
<dbReference type="Pfam" id="PF00512">
    <property type="entry name" value="HisKA"/>
    <property type="match status" value="1"/>
</dbReference>
<reference evidence="9 10" key="1">
    <citation type="journal article" date="2016" name="Nat. Commun.">
        <title>Thousands of microbial genomes shed light on interconnected biogeochemical processes in an aquifer system.</title>
        <authorList>
            <person name="Anantharaman K."/>
            <person name="Brown C.T."/>
            <person name="Hug L.A."/>
            <person name="Sharon I."/>
            <person name="Castelle C.J."/>
            <person name="Probst A.J."/>
            <person name="Thomas B.C."/>
            <person name="Singh A."/>
            <person name="Wilkins M.J."/>
            <person name="Karaoz U."/>
            <person name="Brodie E.L."/>
            <person name="Williams K.H."/>
            <person name="Hubbard S.S."/>
            <person name="Banfield J.F."/>
        </authorList>
    </citation>
    <scope>NUCLEOTIDE SEQUENCE [LARGE SCALE GENOMIC DNA]</scope>
</reference>
<dbReference type="PRINTS" id="PR00344">
    <property type="entry name" value="BCTRLSENSOR"/>
</dbReference>
<dbReference type="Gene3D" id="1.10.287.130">
    <property type="match status" value="1"/>
</dbReference>
<evidence type="ECO:0000313" key="10">
    <source>
        <dbReference type="Proteomes" id="UP000178603"/>
    </source>
</evidence>
<dbReference type="InterPro" id="IPR004358">
    <property type="entry name" value="Sig_transdc_His_kin-like_C"/>
</dbReference>
<dbReference type="EC" id="2.7.13.3" evidence="2"/>
<dbReference type="GO" id="GO:0005886">
    <property type="term" value="C:plasma membrane"/>
    <property type="evidence" value="ECO:0007669"/>
    <property type="project" value="TreeGrafter"/>
</dbReference>
<feature type="domain" description="Histidine kinase" evidence="8">
    <location>
        <begin position="120"/>
        <end position="336"/>
    </location>
</feature>
<dbReference type="SUPFAM" id="SSF55874">
    <property type="entry name" value="ATPase domain of HSP90 chaperone/DNA topoisomerase II/histidine kinase"/>
    <property type="match status" value="1"/>
</dbReference>
<organism evidence="9 10">
    <name type="scientific">Candidatus Woesebacteria bacterium RIFCSPHIGHO2_12_FULL_41_24</name>
    <dbReference type="NCBI Taxonomy" id="1802510"/>
    <lineage>
        <taxon>Bacteria</taxon>
        <taxon>Candidatus Woeseibacteriota</taxon>
    </lineage>
</organism>
<feature type="transmembrane region" description="Helical" evidence="7">
    <location>
        <begin position="77"/>
        <end position="100"/>
    </location>
</feature>
<dbReference type="GO" id="GO:0000155">
    <property type="term" value="F:phosphorelay sensor kinase activity"/>
    <property type="evidence" value="ECO:0007669"/>
    <property type="project" value="InterPro"/>
</dbReference>
<accession>A0A1F8AQJ6</accession>
<dbReference type="PANTHER" id="PTHR45453:SF1">
    <property type="entry name" value="PHOSPHATE REGULON SENSOR PROTEIN PHOR"/>
    <property type="match status" value="1"/>
</dbReference>
<evidence type="ECO:0000256" key="3">
    <source>
        <dbReference type="ARBA" id="ARBA00022553"/>
    </source>
</evidence>
<dbReference type="GO" id="GO:0016036">
    <property type="term" value="P:cellular response to phosphate starvation"/>
    <property type="evidence" value="ECO:0007669"/>
    <property type="project" value="TreeGrafter"/>
</dbReference>
<dbReference type="CDD" id="cd00082">
    <property type="entry name" value="HisKA"/>
    <property type="match status" value="1"/>
</dbReference>
<comment type="catalytic activity">
    <reaction evidence="1">
        <text>ATP + protein L-histidine = ADP + protein N-phospho-L-histidine.</text>
        <dbReference type="EC" id="2.7.13.3"/>
    </reaction>
</comment>
<keyword evidence="3" id="KW-0597">Phosphoprotein</keyword>
<dbReference type="PROSITE" id="PS50109">
    <property type="entry name" value="HIS_KIN"/>
    <property type="match status" value="1"/>
</dbReference>
<proteinExistence type="predicted"/>
<dbReference type="Pfam" id="PF02518">
    <property type="entry name" value="HATPase_c"/>
    <property type="match status" value="1"/>
</dbReference>
<dbReference type="InterPro" id="IPR036890">
    <property type="entry name" value="HATPase_C_sf"/>
</dbReference>
<dbReference type="InterPro" id="IPR003594">
    <property type="entry name" value="HATPase_dom"/>
</dbReference>
<dbReference type="SMART" id="SM00388">
    <property type="entry name" value="HisKA"/>
    <property type="match status" value="1"/>
</dbReference>
<evidence type="ECO:0000256" key="7">
    <source>
        <dbReference type="SAM" id="Phobius"/>
    </source>
</evidence>
<dbReference type="Gene3D" id="3.30.565.10">
    <property type="entry name" value="Histidine kinase-like ATPase, C-terminal domain"/>
    <property type="match status" value="1"/>
</dbReference>
<evidence type="ECO:0000256" key="5">
    <source>
        <dbReference type="ARBA" id="ARBA00022777"/>
    </source>
</evidence>
<dbReference type="AlphaFoldDB" id="A0A1F8AQJ6"/>
<gene>
    <name evidence="9" type="ORF">A3E44_05935</name>
</gene>
<comment type="caution">
    <text evidence="9">The sequence shown here is derived from an EMBL/GenBank/DDBJ whole genome shotgun (WGS) entry which is preliminary data.</text>
</comment>
<dbReference type="EMBL" id="MGGW01000020">
    <property type="protein sequence ID" value="OGM53921.1"/>
    <property type="molecule type" value="Genomic_DNA"/>
</dbReference>
<dbReference type="FunFam" id="3.30.565.10:FF:000006">
    <property type="entry name" value="Sensor histidine kinase WalK"/>
    <property type="match status" value="1"/>
</dbReference>
<dbReference type="SUPFAM" id="SSF47384">
    <property type="entry name" value="Homodimeric domain of signal transducing histidine kinase"/>
    <property type="match status" value="1"/>
</dbReference>
<keyword evidence="7" id="KW-1133">Transmembrane helix</keyword>
<evidence type="ECO:0000313" key="9">
    <source>
        <dbReference type="EMBL" id="OGM53921.1"/>
    </source>
</evidence>
<evidence type="ECO:0000256" key="2">
    <source>
        <dbReference type="ARBA" id="ARBA00012438"/>
    </source>
</evidence>
<dbReference type="InterPro" id="IPR036097">
    <property type="entry name" value="HisK_dim/P_sf"/>
</dbReference>
<dbReference type="InterPro" id="IPR005467">
    <property type="entry name" value="His_kinase_dom"/>
</dbReference>
<dbReference type="InterPro" id="IPR003661">
    <property type="entry name" value="HisK_dim/P_dom"/>
</dbReference>
<protein>
    <recommendedName>
        <fullName evidence="2">histidine kinase</fullName>
        <ecNumber evidence="2">2.7.13.3</ecNumber>
    </recommendedName>
</protein>
<keyword evidence="7" id="KW-0472">Membrane</keyword>
<name>A0A1F8AQJ6_9BACT</name>
<dbReference type="InterPro" id="IPR050351">
    <property type="entry name" value="BphY/WalK/GraS-like"/>
</dbReference>
<keyword evidence="4" id="KW-0808">Transferase</keyword>
<evidence type="ECO:0000256" key="1">
    <source>
        <dbReference type="ARBA" id="ARBA00000085"/>
    </source>
</evidence>
<evidence type="ECO:0000256" key="6">
    <source>
        <dbReference type="ARBA" id="ARBA00023012"/>
    </source>
</evidence>
<dbReference type="Proteomes" id="UP000178603">
    <property type="component" value="Unassembled WGS sequence"/>
</dbReference>
<evidence type="ECO:0000259" key="8">
    <source>
        <dbReference type="PROSITE" id="PS50109"/>
    </source>
</evidence>
<keyword evidence="5" id="KW-0418">Kinase</keyword>
<feature type="transmembrane region" description="Helical" evidence="7">
    <location>
        <begin position="12"/>
        <end position="29"/>
    </location>
</feature>
<dbReference type="GO" id="GO:0004721">
    <property type="term" value="F:phosphoprotein phosphatase activity"/>
    <property type="evidence" value="ECO:0007669"/>
    <property type="project" value="TreeGrafter"/>
</dbReference>
<dbReference type="CDD" id="cd00075">
    <property type="entry name" value="HATPase"/>
    <property type="match status" value="1"/>
</dbReference>
<evidence type="ECO:0000256" key="4">
    <source>
        <dbReference type="ARBA" id="ARBA00022679"/>
    </source>
</evidence>